<proteinExistence type="predicted"/>
<organism evidence="2">
    <name type="scientific">viral metagenome</name>
    <dbReference type="NCBI Taxonomy" id="1070528"/>
    <lineage>
        <taxon>unclassified sequences</taxon>
        <taxon>metagenomes</taxon>
        <taxon>organismal metagenomes</taxon>
    </lineage>
</organism>
<evidence type="ECO:0000313" key="2">
    <source>
        <dbReference type="EMBL" id="QJA45600.1"/>
    </source>
</evidence>
<gene>
    <name evidence="2" type="ORF">TM448A00260_0029</name>
</gene>
<keyword evidence="1" id="KW-0175">Coiled coil</keyword>
<sequence>MATKLYYKGNQATSMDVMEGDIDYWKTQGWLPQAGSQIPVAPVAQPAPVTQAPATPTQSVATTQPIDTQAPTQAKPPLTPQPVQPGEREALVNKYLSGGYSLQEATSRVNELFSQRPEAPVGTPRPTEMEFAPTKEKLPTVVTKPTPAPKQVEPEIVTPEMDFTNTVNQLLERYGVSPVDATKSPINQALEAYKTVYQELGLPDVKARFDEVQKEYAAQQQELADKISDVNENPWITEGVRRAKVSALQSRYELKGAVLSQQMGLYQDIFESGQRQADFVLNQVAQTQQAQDQMRNELVMRAIQQAEEMMTPKYTPDIQEYLFAKSQGYRGDYIDFQQDLKAASEVATPKIRSQVVEIGGEKLLVDLDTGETISNLGTATSNDKAEASKMLSSQALDVAELLEVHPGFSGAVGFRFGQALIPGTAAAGFNVQLDRLKSLLTLPQLTYLKGLGHMSDREFASISSSVAALSTKMSEKEFTTELNRIKQTLKDVIGRSESSATSTIEDEANNLSKELGIPINEINEALKEYLPSQIREFYSPKDSGSVSLRVTLPDGTVKEGGTASWRNNNPLNIKYGNFALDYGALKGSAATDGGNFAAFPSEQDGLRAARDLLRSKNYKNLSLEAAMKRWSGQGYGADVAPVSLRNKTTGQMTDQELNILIQSMKKREGYKSGRIIV</sequence>
<dbReference type="AlphaFoldDB" id="A0A6H1ZEI7"/>
<accession>A0A6H1ZEI7</accession>
<evidence type="ECO:0000256" key="1">
    <source>
        <dbReference type="SAM" id="Coils"/>
    </source>
</evidence>
<protein>
    <submittedName>
        <fullName evidence="2">Uncharacterized protein</fullName>
    </submittedName>
</protein>
<feature type="coiled-coil region" evidence="1">
    <location>
        <begin position="202"/>
        <end position="229"/>
    </location>
</feature>
<dbReference type="EMBL" id="MT143993">
    <property type="protein sequence ID" value="QJA45600.1"/>
    <property type="molecule type" value="Genomic_DNA"/>
</dbReference>
<reference evidence="2" key="1">
    <citation type="submission" date="2020-03" db="EMBL/GenBank/DDBJ databases">
        <title>The deep terrestrial virosphere.</title>
        <authorList>
            <person name="Holmfeldt K."/>
            <person name="Nilsson E."/>
            <person name="Simone D."/>
            <person name="Lopez-Fernandez M."/>
            <person name="Wu X."/>
            <person name="de Brujin I."/>
            <person name="Lundin D."/>
            <person name="Andersson A."/>
            <person name="Bertilsson S."/>
            <person name="Dopson M."/>
        </authorList>
    </citation>
    <scope>NUCLEOTIDE SEQUENCE</scope>
    <source>
        <strain evidence="2">TM448A00260</strain>
    </source>
</reference>
<name>A0A6H1ZEI7_9ZZZZ</name>